<gene>
    <name evidence="1" type="ORF">FGRAMPH1_01T19473</name>
</gene>
<accession>A0A0E0SIL5</accession>
<dbReference type="InParanoid" id="A0A098DZI6"/>
<reference evidence="2 3" key="1">
    <citation type="journal article" date="2007" name="Science">
        <title>The Fusarium graminearum genome reveals a link between localized polymorphism and pathogen specialization.</title>
        <authorList>
            <person name="Cuomo C.A."/>
            <person name="Gueldener U."/>
            <person name="Xu J.-R."/>
            <person name="Trail F."/>
            <person name="Turgeon B.G."/>
            <person name="Di Pietro A."/>
            <person name="Walton J.D."/>
            <person name="Ma L.-J."/>
            <person name="Baker S.E."/>
            <person name="Rep M."/>
            <person name="Adam G."/>
            <person name="Antoniw J."/>
            <person name="Baldwin T."/>
            <person name="Calvo S.E."/>
            <person name="Chang Y.-L."/>
            <person name="DeCaprio D."/>
            <person name="Gale L.R."/>
            <person name="Gnerre S."/>
            <person name="Goswami R.S."/>
            <person name="Hammond-Kosack K."/>
            <person name="Harris L.J."/>
            <person name="Hilburn K."/>
            <person name="Kennell J.C."/>
            <person name="Kroken S."/>
            <person name="Magnuson J.K."/>
            <person name="Mannhaupt G."/>
            <person name="Mauceli E.W."/>
            <person name="Mewes H.-W."/>
            <person name="Mitterbauer R."/>
            <person name="Muehlbauer G."/>
            <person name="Muensterkoetter M."/>
            <person name="Nelson D."/>
            <person name="O'Donnell K."/>
            <person name="Ouellet T."/>
            <person name="Qi W."/>
            <person name="Quesneville H."/>
            <person name="Roncero M.I.G."/>
            <person name="Seong K.-Y."/>
            <person name="Tetko I.V."/>
            <person name="Urban M."/>
            <person name="Waalwijk C."/>
            <person name="Ward T.J."/>
            <person name="Yao J."/>
            <person name="Birren B.W."/>
            <person name="Kistler H.C."/>
        </authorList>
    </citation>
    <scope>NUCLEOTIDE SEQUENCE [LARGE SCALE GENOMIC DNA]</scope>
    <source>
        <strain evidence="3">ATCC MYA-4620 / CBS 123657 / FGSC 9075 / NRRL 31084 / PH-1</strain>
        <strain evidence="2">PH-1 / ATCC MYA-4620 / FGSC 9075 / NRRL 31084</strain>
    </source>
</reference>
<evidence type="ECO:0000313" key="3">
    <source>
        <dbReference type="Proteomes" id="UP000070720"/>
    </source>
</evidence>
<dbReference type="Proteomes" id="UP000070720">
    <property type="component" value="Chromosome 3"/>
</dbReference>
<sequence length="91" mass="9756">MLSQSMKHVVEETNSSVDSNLLGLAGLGSMAIIVVEKTRIGVRREIAAVKVESELDLGLVGVTSESSPSELSDVCLSSDCMRIFFPEVDEI</sequence>
<proteinExistence type="predicted"/>
<keyword evidence="3" id="KW-1185">Reference proteome</keyword>
<accession>A0A098DZI6</accession>
<dbReference type="VEuPathDB" id="FungiDB:FGRAMPH1_01G19473"/>
<dbReference type="AlphaFoldDB" id="A0A098DZI6"/>
<reference evidence="1 3" key="3">
    <citation type="journal article" date="2015" name="BMC Genomics">
        <title>The completed genome sequence of the pathogenic ascomycete fungus Fusarium graminearum.</title>
        <authorList>
            <person name="King R."/>
            <person name="Urban M."/>
            <person name="Hammond-Kosack M.C."/>
            <person name="Hassani-Pak K."/>
            <person name="Hammond-Kosack K.E."/>
        </authorList>
    </citation>
    <scope>NUCLEOTIDE SEQUENCE [LARGE SCALE GENOMIC DNA]</scope>
    <source>
        <strain evidence="3">ATCC MYA-4620 / CBS 123657 / FGSC 9075 / NRRL 31084 / PH-1</strain>
        <strain evidence="1">PH-1</strain>
    </source>
</reference>
<dbReference type="EMBL" id="HG970334">
    <property type="protein sequence ID" value="CEF86278.1"/>
    <property type="molecule type" value="Genomic_DNA"/>
</dbReference>
<reference evidence="2 3" key="2">
    <citation type="journal article" date="2010" name="Nature">
        <title>Comparative genomics reveals mobile pathogenicity chromosomes in Fusarium.</title>
        <authorList>
            <person name="Ma L.J."/>
            <person name="van der Does H.C."/>
            <person name="Borkovich K.A."/>
            <person name="Coleman J.J."/>
            <person name="Daboussi M.J."/>
            <person name="Di Pietro A."/>
            <person name="Dufresne M."/>
            <person name="Freitag M."/>
            <person name="Grabherr M."/>
            <person name="Henrissat B."/>
            <person name="Houterman P.M."/>
            <person name="Kang S."/>
            <person name="Shim W.B."/>
            <person name="Woloshuk C."/>
            <person name="Xie X."/>
            <person name="Xu J.R."/>
            <person name="Antoniw J."/>
            <person name="Baker S.E."/>
            <person name="Bluhm B.H."/>
            <person name="Breakspear A."/>
            <person name="Brown D.W."/>
            <person name="Butchko R.A."/>
            <person name="Chapman S."/>
            <person name="Coulson R."/>
            <person name="Coutinho P.M."/>
            <person name="Danchin E.G."/>
            <person name="Diener A."/>
            <person name="Gale L.R."/>
            <person name="Gardiner D.M."/>
            <person name="Goff S."/>
            <person name="Hammond-Kosack K.E."/>
            <person name="Hilburn K."/>
            <person name="Hua-Van A."/>
            <person name="Jonkers W."/>
            <person name="Kazan K."/>
            <person name="Kodira C.D."/>
            <person name="Koehrsen M."/>
            <person name="Kumar L."/>
            <person name="Lee Y.H."/>
            <person name="Li L."/>
            <person name="Manners J.M."/>
            <person name="Miranda-Saavedra D."/>
            <person name="Mukherjee M."/>
            <person name="Park G."/>
            <person name="Park J."/>
            <person name="Park S.Y."/>
            <person name="Proctor R.H."/>
            <person name="Regev A."/>
            <person name="Ruiz-Roldan M.C."/>
            <person name="Sain D."/>
            <person name="Sakthikumar S."/>
            <person name="Sykes S."/>
            <person name="Schwartz D.C."/>
            <person name="Turgeon B.G."/>
            <person name="Wapinski I."/>
            <person name="Yoder O."/>
            <person name="Young S."/>
            <person name="Zeng Q."/>
            <person name="Zhou S."/>
            <person name="Galagan J."/>
            <person name="Cuomo C.A."/>
            <person name="Kistler H.C."/>
            <person name="Rep M."/>
        </authorList>
    </citation>
    <scope>GENOME REANNOTATION</scope>
    <source>
        <strain evidence="3">ATCC MYA-4620 / CBS 123657 / FGSC 9075 / NRRL 31084 / PH-1</strain>
        <strain evidence="2">PH-1 / ATCC MYA-4620 / FGSC 9075 / NRRL 31084</strain>
    </source>
</reference>
<reference evidence="2" key="4">
    <citation type="submission" date="2017-01" db="UniProtKB">
        <authorList>
            <consortium name="EnsemblFungi"/>
        </authorList>
    </citation>
    <scope>IDENTIFICATION</scope>
    <source>
        <strain evidence="2">PH-1 / ATCC MYA-4620 / FGSC 9075 / NRRL 31084</strain>
    </source>
</reference>
<dbReference type="EnsemblFungi" id="CEF86278">
    <property type="protein sequence ID" value="CEF86278"/>
    <property type="gene ID" value="FGRRES_20287"/>
</dbReference>
<organism evidence="1 3">
    <name type="scientific">Gibberella zeae (strain ATCC MYA-4620 / CBS 123657 / FGSC 9075 / NRRL 31084 / PH-1)</name>
    <name type="common">Wheat head blight fungus</name>
    <name type="synonym">Fusarium graminearum</name>
    <dbReference type="NCBI Taxonomy" id="229533"/>
    <lineage>
        <taxon>Eukaryota</taxon>
        <taxon>Fungi</taxon>
        <taxon>Dikarya</taxon>
        <taxon>Ascomycota</taxon>
        <taxon>Pezizomycotina</taxon>
        <taxon>Sordariomycetes</taxon>
        <taxon>Hypocreomycetidae</taxon>
        <taxon>Hypocreales</taxon>
        <taxon>Nectriaceae</taxon>
        <taxon>Fusarium</taxon>
    </lineage>
</organism>
<protein>
    <submittedName>
        <fullName evidence="1">Chromosome 3, complete genome</fullName>
    </submittedName>
</protein>
<evidence type="ECO:0000313" key="1">
    <source>
        <dbReference type="EMBL" id="CEF86278.1"/>
    </source>
</evidence>
<name>A0A098DZI6_GIBZE</name>
<evidence type="ECO:0000313" key="2">
    <source>
        <dbReference type="EnsemblFungi" id="CEF86278"/>
    </source>
</evidence>